<gene>
    <name evidence="8" type="primary">yedA</name>
    <name evidence="8" type="ORF">QU481_07405</name>
</gene>
<evidence type="ECO:0000313" key="9">
    <source>
        <dbReference type="Proteomes" id="UP001168540"/>
    </source>
</evidence>
<dbReference type="InterPro" id="IPR050638">
    <property type="entry name" value="AA-Vitamin_Transporters"/>
</dbReference>
<name>A0ABT7XLP8_9NEIS</name>
<feature type="transmembrane region" description="Helical" evidence="6">
    <location>
        <begin position="132"/>
        <end position="149"/>
    </location>
</feature>
<feature type="transmembrane region" description="Helical" evidence="6">
    <location>
        <begin position="218"/>
        <end position="239"/>
    </location>
</feature>
<comment type="subcellular location">
    <subcellularLocation>
        <location evidence="1">Membrane</location>
        <topology evidence="1">Multi-pass membrane protein</topology>
    </subcellularLocation>
</comment>
<dbReference type="Pfam" id="PF00892">
    <property type="entry name" value="EamA"/>
    <property type="match status" value="2"/>
</dbReference>
<keyword evidence="9" id="KW-1185">Reference proteome</keyword>
<reference evidence="8" key="1">
    <citation type="submission" date="2023-06" db="EMBL/GenBank/DDBJ databases">
        <authorList>
            <person name="Zhang S."/>
        </authorList>
    </citation>
    <scope>NUCLEOTIDE SEQUENCE</scope>
    <source>
        <strain evidence="8">SG2303</strain>
    </source>
</reference>
<evidence type="ECO:0000256" key="2">
    <source>
        <dbReference type="ARBA" id="ARBA00007362"/>
    </source>
</evidence>
<comment type="caution">
    <text evidence="8">The sequence shown here is derived from an EMBL/GenBank/DDBJ whole genome shotgun (WGS) entry which is preliminary data.</text>
</comment>
<keyword evidence="5 6" id="KW-0472">Membrane</keyword>
<dbReference type="InterPro" id="IPR000620">
    <property type="entry name" value="EamA_dom"/>
</dbReference>
<dbReference type="SUPFAM" id="SSF103481">
    <property type="entry name" value="Multidrug resistance efflux transporter EmrE"/>
    <property type="match status" value="2"/>
</dbReference>
<accession>A0ABT7XLP8</accession>
<feature type="transmembrane region" description="Helical" evidence="6">
    <location>
        <begin position="251"/>
        <end position="268"/>
    </location>
</feature>
<dbReference type="Proteomes" id="UP001168540">
    <property type="component" value="Unassembled WGS sequence"/>
</dbReference>
<dbReference type="RefSeq" id="WP_289829294.1">
    <property type="nucleotide sequence ID" value="NZ_JAUEDK010000009.1"/>
</dbReference>
<evidence type="ECO:0000313" key="8">
    <source>
        <dbReference type="EMBL" id="MDN0074718.1"/>
    </source>
</evidence>
<feature type="transmembrane region" description="Helical" evidence="6">
    <location>
        <begin position="102"/>
        <end position="120"/>
    </location>
</feature>
<feature type="transmembrane region" description="Helical" evidence="6">
    <location>
        <begin position="155"/>
        <end position="174"/>
    </location>
</feature>
<keyword evidence="3 6" id="KW-0812">Transmembrane</keyword>
<evidence type="ECO:0000259" key="7">
    <source>
        <dbReference type="Pfam" id="PF00892"/>
    </source>
</evidence>
<feature type="domain" description="EamA" evidence="7">
    <location>
        <begin position="19"/>
        <end position="146"/>
    </location>
</feature>
<evidence type="ECO:0000256" key="6">
    <source>
        <dbReference type="SAM" id="Phobius"/>
    </source>
</evidence>
<evidence type="ECO:0000256" key="3">
    <source>
        <dbReference type="ARBA" id="ARBA00022692"/>
    </source>
</evidence>
<dbReference type="EMBL" id="JAUEDK010000009">
    <property type="protein sequence ID" value="MDN0074718.1"/>
    <property type="molecule type" value="Genomic_DNA"/>
</dbReference>
<feature type="transmembrane region" description="Helical" evidence="6">
    <location>
        <begin position="12"/>
        <end position="32"/>
    </location>
</feature>
<proteinExistence type="inferred from homology"/>
<feature type="transmembrane region" description="Helical" evidence="6">
    <location>
        <begin position="44"/>
        <end position="65"/>
    </location>
</feature>
<dbReference type="InterPro" id="IPR037185">
    <property type="entry name" value="EmrE-like"/>
</dbReference>
<protein>
    <submittedName>
        <fullName evidence="8">Drug/metabolite exporter YedA</fullName>
    </submittedName>
</protein>
<feature type="transmembrane region" description="Helical" evidence="6">
    <location>
        <begin position="274"/>
        <end position="291"/>
    </location>
</feature>
<keyword evidence="4 6" id="KW-1133">Transmembrane helix</keyword>
<evidence type="ECO:0000256" key="1">
    <source>
        <dbReference type="ARBA" id="ARBA00004141"/>
    </source>
</evidence>
<dbReference type="PANTHER" id="PTHR32322">
    <property type="entry name" value="INNER MEMBRANE TRANSPORTER"/>
    <property type="match status" value="1"/>
</dbReference>
<dbReference type="NCBIfam" id="NF008432">
    <property type="entry name" value="PRK11272.1"/>
    <property type="match status" value="1"/>
</dbReference>
<evidence type="ECO:0000256" key="4">
    <source>
        <dbReference type="ARBA" id="ARBA00022989"/>
    </source>
</evidence>
<feature type="domain" description="EamA" evidence="7">
    <location>
        <begin position="157"/>
        <end position="289"/>
    </location>
</feature>
<sequence>MSATAPSLRSSLTPLTFAAFFAVYVIWGSTYLGIRIGVASWPPLMMAGLRFVIAGSILFAVLRLMGYPWPTRREWGGAAILGVLMPALGNGLVTVAEKDVSSGVAALVIATVPLFTVLFSRAFGHKVRGVEWLSIALGLVGIALLNQGANLSASPAGALLLVTAAASWAFGSAWSRRLPLPAGPMASACEMLAGGVALLVGSRAMGETLTAAPSLSGWLALGYLIVFGSIIAYSAYQYLLGHVRPAAATSYAYVNPAIAVGLGVMFAGEHIGTPELMAMAVIIGSVALLGFKSR</sequence>
<feature type="transmembrane region" description="Helical" evidence="6">
    <location>
        <begin position="186"/>
        <end position="206"/>
    </location>
</feature>
<evidence type="ECO:0000256" key="5">
    <source>
        <dbReference type="ARBA" id="ARBA00023136"/>
    </source>
</evidence>
<feature type="transmembrane region" description="Helical" evidence="6">
    <location>
        <begin position="77"/>
        <end position="96"/>
    </location>
</feature>
<comment type="similarity">
    <text evidence="2">Belongs to the EamA transporter family.</text>
</comment>
<organism evidence="8 9">
    <name type="scientific">Crenobacter oryzisoli</name>
    <dbReference type="NCBI Taxonomy" id="3056844"/>
    <lineage>
        <taxon>Bacteria</taxon>
        <taxon>Pseudomonadati</taxon>
        <taxon>Pseudomonadota</taxon>
        <taxon>Betaproteobacteria</taxon>
        <taxon>Neisseriales</taxon>
        <taxon>Neisseriaceae</taxon>
        <taxon>Crenobacter</taxon>
    </lineage>
</organism>
<dbReference type="PANTHER" id="PTHR32322:SF2">
    <property type="entry name" value="EAMA DOMAIN-CONTAINING PROTEIN"/>
    <property type="match status" value="1"/>
</dbReference>